<comment type="caution">
    <text evidence="18">The sequence shown here is derived from an EMBL/GenBank/DDBJ whole genome shotgun (WGS) entry which is preliminary data.</text>
</comment>
<evidence type="ECO:0000259" key="16">
    <source>
        <dbReference type="Pfam" id="PF00586"/>
    </source>
</evidence>
<comment type="similarity">
    <text evidence="3 15">Belongs to the AIR synthase family.</text>
</comment>
<feature type="domain" description="PurM-like N-terminal" evidence="16">
    <location>
        <begin position="89"/>
        <end position="195"/>
    </location>
</feature>
<dbReference type="PANTHER" id="PTHR10520:SF12">
    <property type="entry name" value="TRIFUNCTIONAL PURINE BIOSYNTHETIC PROTEIN ADENOSINE-3"/>
    <property type="match status" value="1"/>
</dbReference>
<reference evidence="18 19" key="1">
    <citation type="journal article" date="2014" name="Genome Biol. Evol.">
        <title>Acetic acid bacteria genomes reveal functional traits for adaptation to life in insect guts.</title>
        <authorList>
            <person name="Chouaia B."/>
            <person name="Gaiarsa S."/>
            <person name="Crotti E."/>
            <person name="Comandatore F."/>
            <person name="Degli Esposti M."/>
            <person name="Ricci I."/>
            <person name="Alma A."/>
            <person name="Favia G."/>
            <person name="Bandi C."/>
            <person name="Daffonchio D."/>
        </authorList>
    </citation>
    <scope>NUCLEOTIDE SEQUENCE [LARGE SCALE GENOMIC DNA]</scope>
    <source>
        <strain evidence="19">AM169</strain>
    </source>
</reference>
<protein>
    <recommendedName>
        <fullName evidence="5 15">Phosphoribosylformylglycinamidine cyclo-ligase</fullName>
        <ecNumber evidence="4 15">6.3.3.1</ecNumber>
    </recommendedName>
    <alternativeName>
        <fullName evidence="12 15">AIR synthase</fullName>
    </alternativeName>
    <alternativeName>
        <fullName evidence="13 15">AIRS</fullName>
    </alternativeName>
    <alternativeName>
        <fullName evidence="11 15">Phosphoribosyl-aminoimidazole synthetase</fullName>
    </alternativeName>
</protein>
<dbReference type="Proteomes" id="UP000027590">
    <property type="component" value="Unassembled WGS sequence"/>
</dbReference>
<evidence type="ECO:0000256" key="10">
    <source>
        <dbReference type="ARBA" id="ARBA00022840"/>
    </source>
</evidence>
<gene>
    <name evidence="15" type="primary">purM</name>
    <name evidence="18" type="ORF">SACS_1326</name>
</gene>
<proteinExistence type="inferred from homology"/>
<dbReference type="Gene3D" id="3.90.650.10">
    <property type="entry name" value="PurM-like C-terminal domain"/>
    <property type="match status" value="1"/>
</dbReference>
<evidence type="ECO:0000256" key="5">
    <source>
        <dbReference type="ARBA" id="ARBA00020367"/>
    </source>
</evidence>
<reference evidence="18 19" key="2">
    <citation type="journal article" date="2014" name="PLoS ONE">
        <title>Evolution of mitochondria reconstructed from the energy metabolism of living bacteria.</title>
        <authorList>
            <person name="Degli Esposti M."/>
            <person name="Chouaia B."/>
            <person name="Comandatore F."/>
            <person name="Crotti E."/>
            <person name="Sassera D."/>
            <person name="Lievens P.M."/>
            <person name="Daffonchio D."/>
            <person name="Bandi C."/>
        </authorList>
    </citation>
    <scope>NUCLEOTIDE SEQUENCE [LARGE SCALE GENOMIC DNA]</scope>
    <source>
        <strain evidence="19">AM169</strain>
    </source>
</reference>
<keyword evidence="9 15" id="KW-0658">Purine biosynthesis</keyword>
<evidence type="ECO:0000256" key="8">
    <source>
        <dbReference type="ARBA" id="ARBA00022741"/>
    </source>
</evidence>
<comment type="catalytic activity">
    <reaction evidence="14 15">
        <text>2-formamido-N(1)-(5-O-phospho-beta-D-ribosyl)acetamidine + ATP = 5-amino-1-(5-phospho-beta-D-ribosyl)imidazole + ADP + phosphate + H(+)</text>
        <dbReference type="Rhea" id="RHEA:23032"/>
        <dbReference type="ChEBI" id="CHEBI:15378"/>
        <dbReference type="ChEBI" id="CHEBI:30616"/>
        <dbReference type="ChEBI" id="CHEBI:43474"/>
        <dbReference type="ChEBI" id="CHEBI:137981"/>
        <dbReference type="ChEBI" id="CHEBI:147287"/>
        <dbReference type="ChEBI" id="CHEBI:456216"/>
        <dbReference type="EC" id="6.3.3.1"/>
    </reaction>
</comment>
<evidence type="ECO:0000313" key="19">
    <source>
        <dbReference type="Proteomes" id="UP000027590"/>
    </source>
</evidence>
<dbReference type="InterPro" id="IPR036676">
    <property type="entry name" value="PurM-like_C_sf"/>
</dbReference>
<evidence type="ECO:0000256" key="14">
    <source>
        <dbReference type="ARBA" id="ARBA00049057"/>
    </source>
</evidence>
<comment type="subcellular location">
    <subcellularLocation>
        <location evidence="1 15">Cytoplasm</location>
    </subcellularLocation>
</comment>
<dbReference type="Pfam" id="PF02769">
    <property type="entry name" value="AIRS_C"/>
    <property type="match status" value="1"/>
</dbReference>
<dbReference type="UniPathway" id="UPA00074">
    <property type="reaction ID" value="UER00129"/>
</dbReference>
<dbReference type="GO" id="GO:0005524">
    <property type="term" value="F:ATP binding"/>
    <property type="evidence" value="ECO:0007669"/>
    <property type="project" value="UniProtKB-KW"/>
</dbReference>
<evidence type="ECO:0000256" key="11">
    <source>
        <dbReference type="ARBA" id="ARBA00031908"/>
    </source>
</evidence>
<evidence type="ECO:0000256" key="4">
    <source>
        <dbReference type="ARBA" id="ARBA00013047"/>
    </source>
</evidence>
<evidence type="ECO:0000256" key="15">
    <source>
        <dbReference type="HAMAP-Rule" id="MF_00741"/>
    </source>
</evidence>
<dbReference type="GO" id="GO:0046084">
    <property type="term" value="P:adenine biosynthetic process"/>
    <property type="evidence" value="ECO:0007669"/>
    <property type="project" value="TreeGrafter"/>
</dbReference>
<feature type="domain" description="PurM-like C-terminal" evidence="17">
    <location>
        <begin position="207"/>
        <end position="366"/>
    </location>
</feature>
<dbReference type="GO" id="GO:0005829">
    <property type="term" value="C:cytosol"/>
    <property type="evidence" value="ECO:0007669"/>
    <property type="project" value="TreeGrafter"/>
</dbReference>
<evidence type="ECO:0000256" key="12">
    <source>
        <dbReference type="ARBA" id="ARBA00032931"/>
    </source>
</evidence>
<keyword evidence="6 15" id="KW-0963">Cytoplasm</keyword>
<dbReference type="NCBIfam" id="TIGR00878">
    <property type="entry name" value="purM"/>
    <property type="match status" value="1"/>
</dbReference>
<name>A0A7U7G6L8_9PROT</name>
<evidence type="ECO:0000313" key="18">
    <source>
        <dbReference type="EMBL" id="CDG34064.1"/>
    </source>
</evidence>
<evidence type="ECO:0000259" key="17">
    <source>
        <dbReference type="Pfam" id="PF02769"/>
    </source>
</evidence>
<evidence type="ECO:0000256" key="1">
    <source>
        <dbReference type="ARBA" id="ARBA00004496"/>
    </source>
</evidence>
<evidence type="ECO:0000256" key="9">
    <source>
        <dbReference type="ARBA" id="ARBA00022755"/>
    </source>
</evidence>
<dbReference type="CDD" id="cd02196">
    <property type="entry name" value="PurM"/>
    <property type="match status" value="1"/>
</dbReference>
<dbReference type="EC" id="6.3.3.1" evidence="4 15"/>
<comment type="pathway">
    <text evidence="2 15">Purine metabolism; IMP biosynthesis via de novo pathway; 5-amino-1-(5-phospho-D-ribosyl)imidazole from N(2)-formyl-N(1)-(5-phospho-D-ribosyl)glycinamide: step 2/2.</text>
</comment>
<dbReference type="GO" id="GO:0006189">
    <property type="term" value="P:'de novo' IMP biosynthetic process"/>
    <property type="evidence" value="ECO:0007669"/>
    <property type="project" value="UniProtKB-UniRule"/>
</dbReference>
<evidence type="ECO:0000256" key="6">
    <source>
        <dbReference type="ARBA" id="ARBA00022490"/>
    </source>
</evidence>
<dbReference type="InterPro" id="IPR036921">
    <property type="entry name" value="PurM-like_N_sf"/>
</dbReference>
<dbReference type="InterPro" id="IPR016188">
    <property type="entry name" value="PurM-like_N"/>
</dbReference>
<dbReference type="PANTHER" id="PTHR10520">
    <property type="entry name" value="TRIFUNCTIONAL PURINE BIOSYNTHETIC PROTEIN ADENOSINE-3-RELATED"/>
    <property type="match status" value="1"/>
</dbReference>
<dbReference type="SUPFAM" id="SSF56042">
    <property type="entry name" value="PurM C-terminal domain-like"/>
    <property type="match status" value="1"/>
</dbReference>
<dbReference type="FunFam" id="3.90.650.10:FF:000011">
    <property type="entry name" value="Phosphoribosylformylglycinamidine cyclo-ligase"/>
    <property type="match status" value="1"/>
</dbReference>
<dbReference type="HAMAP" id="MF_00741">
    <property type="entry name" value="AIRS"/>
    <property type="match status" value="1"/>
</dbReference>
<keyword evidence="7 15" id="KW-0436">Ligase</keyword>
<dbReference type="GO" id="GO:0004637">
    <property type="term" value="F:phosphoribosylamine-glycine ligase activity"/>
    <property type="evidence" value="ECO:0007669"/>
    <property type="project" value="TreeGrafter"/>
</dbReference>
<keyword evidence="10 15" id="KW-0067">ATP-binding</keyword>
<dbReference type="SUPFAM" id="SSF55326">
    <property type="entry name" value="PurM N-terminal domain-like"/>
    <property type="match status" value="1"/>
</dbReference>
<organism evidence="18 19">
    <name type="scientific">Parasaccharibacter apium</name>
    <dbReference type="NCBI Taxonomy" id="1510841"/>
    <lineage>
        <taxon>Bacteria</taxon>
        <taxon>Pseudomonadati</taxon>
        <taxon>Pseudomonadota</taxon>
        <taxon>Alphaproteobacteria</taxon>
        <taxon>Acetobacterales</taxon>
        <taxon>Acetobacteraceae</taxon>
        <taxon>Parasaccharibacter</taxon>
    </lineage>
</organism>
<keyword evidence="8 15" id="KW-0547">Nucleotide-binding</keyword>
<evidence type="ECO:0000256" key="3">
    <source>
        <dbReference type="ARBA" id="ARBA00010280"/>
    </source>
</evidence>
<evidence type="ECO:0000256" key="2">
    <source>
        <dbReference type="ARBA" id="ARBA00004686"/>
    </source>
</evidence>
<evidence type="ECO:0000256" key="13">
    <source>
        <dbReference type="ARBA" id="ARBA00033093"/>
    </source>
</evidence>
<dbReference type="GO" id="GO:0004641">
    <property type="term" value="F:phosphoribosylformylglycinamidine cyclo-ligase activity"/>
    <property type="evidence" value="ECO:0007669"/>
    <property type="project" value="UniProtKB-UniRule"/>
</dbReference>
<dbReference type="Gene3D" id="3.30.1330.10">
    <property type="entry name" value="PurM-like, N-terminal domain"/>
    <property type="match status" value="1"/>
</dbReference>
<dbReference type="EMBL" id="CBLY010000006">
    <property type="protein sequence ID" value="CDG34064.1"/>
    <property type="molecule type" value="Genomic_DNA"/>
</dbReference>
<dbReference type="InterPro" id="IPR010918">
    <property type="entry name" value="PurM-like_C_dom"/>
</dbReference>
<dbReference type="FunFam" id="3.30.1330.10:FF:000001">
    <property type="entry name" value="Phosphoribosylformylglycinamidine cyclo-ligase"/>
    <property type="match status" value="1"/>
</dbReference>
<sequence>MTVLHIPSSRRMLYKGTSINQQGHHTPMTKTSSSPSASYAAAGVDIEAGDALVDAIKPAAKATTRPGVMGGLGGFGALFDPKAAGLKDPVLVSCTDGVGTKLLLAIESGLHDEIGIDLVAMCVNDLIVQGAQPLFFLDYMATGSLSVAVAERIIKGIANACKESGCALVGGETAEMPGLYGKGHYDLAGFSVGAVERDAMLPATIHEGDSLIALPSSGVHSNGFSLVRHIVGASGLSWNDPAPFSPKQTLAEAFLTPTRLYVSTVLALHEKKLINGCAHITGGGLPGNLPRVLPEGLGVEVDGQSWPIPGIFSWLAEQGPVSEDEMLKVFNCGIGMVLVTSEPEKVMAELEQRDEEAMLIGRVVRSSTPFRLTSPLNLG</sequence>
<accession>A0A7U7G6L8</accession>
<evidence type="ECO:0000256" key="7">
    <source>
        <dbReference type="ARBA" id="ARBA00022598"/>
    </source>
</evidence>
<dbReference type="Pfam" id="PF00586">
    <property type="entry name" value="AIRS"/>
    <property type="match status" value="1"/>
</dbReference>
<dbReference type="InterPro" id="IPR004733">
    <property type="entry name" value="PurM_cligase"/>
</dbReference>
<dbReference type="AlphaFoldDB" id="A0A7U7G6L8"/>